<dbReference type="EMBL" id="JACSQK010000001">
    <property type="protein sequence ID" value="MBD7959338.1"/>
    <property type="molecule type" value="Genomic_DNA"/>
</dbReference>
<reference evidence="1 2" key="1">
    <citation type="submission" date="2020-08" db="EMBL/GenBank/DDBJ databases">
        <title>A Genomic Blueprint of the Chicken Gut Microbiome.</title>
        <authorList>
            <person name="Gilroy R."/>
            <person name="Ravi A."/>
            <person name="Getino M."/>
            <person name="Pursley I."/>
            <person name="Horton D.L."/>
            <person name="Alikhan N.-F."/>
            <person name="Baker D."/>
            <person name="Gharbi K."/>
            <person name="Hall N."/>
            <person name="Watson M."/>
            <person name="Adriaenssens E.M."/>
            <person name="Foster-Nyarko E."/>
            <person name="Jarju S."/>
            <person name="Secka A."/>
            <person name="Antonio M."/>
            <person name="Oren A."/>
            <person name="Chaudhuri R."/>
            <person name="La Ragione R.M."/>
            <person name="Hildebrand F."/>
            <person name="Pallen M.J."/>
        </authorList>
    </citation>
    <scope>NUCLEOTIDE SEQUENCE [LARGE SCALE GENOMIC DNA]</scope>
    <source>
        <strain evidence="1 2">Sa2CVA6</strain>
    </source>
</reference>
<keyword evidence="2" id="KW-1185">Reference proteome</keyword>
<sequence length="67" mass="7187">MSAVIESSLGGGLGLPDMETNSFLYVSASNWAVVWFKPMRTTAVSGERLSALGKLIGTRVPKSPRNF</sequence>
<proteinExistence type="predicted"/>
<dbReference type="RefSeq" id="WP_191721733.1">
    <property type="nucleotide sequence ID" value="NZ_JACSQK010000001.1"/>
</dbReference>
<gene>
    <name evidence="1" type="ORF">H9646_02500</name>
</gene>
<name>A0ABR8S795_9BURK</name>
<organism evidence="1 2">
    <name type="scientific">Comamonas avium</name>
    <dbReference type="NCBI Taxonomy" id="2762231"/>
    <lineage>
        <taxon>Bacteria</taxon>
        <taxon>Pseudomonadati</taxon>
        <taxon>Pseudomonadota</taxon>
        <taxon>Betaproteobacteria</taxon>
        <taxon>Burkholderiales</taxon>
        <taxon>Comamonadaceae</taxon>
        <taxon>Comamonas</taxon>
    </lineage>
</organism>
<comment type="caution">
    <text evidence="1">The sequence shown here is derived from an EMBL/GenBank/DDBJ whole genome shotgun (WGS) entry which is preliminary data.</text>
</comment>
<evidence type="ECO:0000313" key="1">
    <source>
        <dbReference type="EMBL" id="MBD7959338.1"/>
    </source>
</evidence>
<dbReference type="Proteomes" id="UP000634919">
    <property type="component" value="Unassembled WGS sequence"/>
</dbReference>
<evidence type="ECO:0000313" key="2">
    <source>
        <dbReference type="Proteomes" id="UP000634919"/>
    </source>
</evidence>
<accession>A0ABR8S795</accession>
<protein>
    <submittedName>
        <fullName evidence="1">Uncharacterized protein</fullName>
    </submittedName>
</protein>